<proteinExistence type="predicted"/>
<protein>
    <submittedName>
        <fullName evidence="2">Uncharacterized protein</fullName>
    </submittedName>
</protein>
<gene>
    <name evidence="2" type="ORF">BC670_2409</name>
</gene>
<feature type="compositionally biased region" description="Polar residues" evidence="1">
    <location>
        <begin position="1"/>
        <end position="11"/>
    </location>
</feature>
<feature type="region of interest" description="Disordered" evidence="1">
    <location>
        <begin position="1"/>
        <end position="31"/>
    </location>
</feature>
<dbReference type="EMBL" id="VFPJ01000001">
    <property type="protein sequence ID" value="TQM41444.1"/>
    <property type="molecule type" value="Genomic_DNA"/>
</dbReference>
<dbReference type="Proteomes" id="UP000320773">
    <property type="component" value="Unassembled WGS sequence"/>
</dbReference>
<evidence type="ECO:0000256" key="1">
    <source>
        <dbReference type="SAM" id="MobiDB-lite"/>
    </source>
</evidence>
<organism evidence="2 3">
    <name type="scientific">Flavobacterium branchiophilum</name>
    <dbReference type="NCBI Taxonomy" id="55197"/>
    <lineage>
        <taxon>Bacteria</taxon>
        <taxon>Pseudomonadati</taxon>
        <taxon>Bacteroidota</taxon>
        <taxon>Flavobacteriia</taxon>
        <taxon>Flavobacteriales</taxon>
        <taxon>Flavobacteriaceae</taxon>
        <taxon>Flavobacterium</taxon>
    </lineage>
</organism>
<dbReference type="AlphaFoldDB" id="A0A543G634"/>
<name>A0A543G634_9FLAO</name>
<evidence type="ECO:0000313" key="2">
    <source>
        <dbReference type="EMBL" id="TQM41444.1"/>
    </source>
</evidence>
<accession>A0A543G634</accession>
<evidence type="ECO:0000313" key="3">
    <source>
        <dbReference type="Proteomes" id="UP000320773"/>
    </source>
</evidence>
<reference evidence="2 3" key="1">
    <citation type="submission" date="2019-06" db="EMBL/GenBank/DDBJ databases">
        <title>Genomic Encyclopedia of Archaeal and Bacterial Type Strains, Phase II (KMG-II): from individual species to whole genera.</title>
        <authorList>
            <person name="Goeker M."/>
        </authorList>
    </citation>
    <scope>NUCLEOTIDE SEQUENCE [LARGE SCALE GENOMIC DNA]</scope>
    <source>
        <strain evidence="2 3">DSM 24789</strain>
    </source>
</reference>
<feature type="compositionally biased region" description="Basic residues" evidence="1">
    <location>
        <begin position="12"/>
        <end position="25"/>
    </location>
</feature>
<sequence>MNKTLYNSKNATRNRRNMKATHNHLKMNNNTKNAIGKVAYIN</sequence>
<comment type="caution">
    <text evidence="2">The sequence shown here is derived from an EMBL/GenBank/DDBJ whole genome shotgun (WGS) entry which is preliminary data.</text>
</comment>